<reference evidence="2" key="1">
    <citation type="journal article" date="2021" name="Proc. Natl. Acad. Sci. U.S.A.">
        <title>Three genomes in the algal genus Volvox reveal the fate of a haploid sex-determining region after a transition to homothallism.</title>
        <authorList>
            <person name="Yamamoto K."/>
            <person name="Hamaji T."/>
            <person name="Kawai-Toyooka H."/>
            <person name="Matsuzaki R."/>
            <person name="Takahashi F."/>
            <person name="Nishimura Y."/>
            <person name="Kawachi M."/>
            <person name="Noguchi H."/>
            <person name="Minakuchi Y."/>
            <person name="Umen J.G."/>
            <person name="Toyoda A."/>
            <person name="Nozaki H."/>
        </authorList>
    </citation>
    <scope>NUCLEOTIDE SEQUENCE</scope>
    <source>
        <strain evidence="2">NIES-3786</strain>
    </source>
</reference>
<feature type="non-terminal residue" evidence="2">
    <location>
        <position position="1"/>
    </location>
</feature>
<feature type="non-terminal residue" evidence="2">
    <location>
        <position position="202"/>
    </location>
</feature>
<proteinExistence type="predicted"/>
<evidence type="ECO:0000313" key="2">
    <source>
        <dbReference type="EMBL" id="GIL92945.1"/>
    </source>
</evidence>
<keyword evidence="3" id="KW-1185">Reference proteome</keyword>
<comment type="caution">
    <text evidence="2">The sequence shown here is derived from an EMBL/GenBank/DDBJ whole genome shotgun (WGS) entry which is preliminary data.</text>
</comment>
<evidence type="ECO:0000256" key="1">
    <source>
        <dbReference type="SAM" id="MobiDB-lite"/>
    </source>
</evidence>
<name>A0A8J4D185_9CHLO</name>
<dbReference type="AlphaFoldDB" id="A0A8J4D185"/>
<protein>
    <submittedName>
        <fullName evidence="2">Uncharacterized protein</fullName>
    </submittedName>
</protein>
<gene>
    <name evidence="2" type="ORF">Vretifemale_20347</name>
</gene>
<organism evidence="2 3">
    <name type="scientific">Volvox reticuliferus</name>
    <dbReference type="NCBI Taxonomy" id="1737510"/>
    <lineage>
        <taxon>Eukaryota</taxon>
        <taxon>Viridiplantae</taxon>
        <taxon>Chlorophyta</taxon>
        <taxon>core chlorophytes</taxon>
        <taxon>Chlorophyceae</taxon>
        <taxon>CS clade</taxon>
        <taxon>Chlamydomonadales</taxon>
        <taxon>Volvocaceae</taxon>
        <taxon>Volvox</taxon>
    </lineage>
</organism>
<feature type="region of interest" description="Disordered" evidence="1">
    <location>
        <begin position="98"/>
        <end position="202"/>
    </location>
</feature>
<accession>A0A8J4D185</accession>
<feature type="compositionally biased region" description="Pro residues" evidence="1">
    <location>
        <begin position="155"/>
        <end position="202"/>
    </location>
</feature>
<feature type="compositionally biased region" description="Pro residues" evidence="1">
    <location>
        <begin position="100"/>
        <end position="136"/>
    </location>
</feature>
<dbReference type="EMBL" id="BNCP01000085">
    <property type="protein sequence ID" value="GIL92945.1"/>
    <property type="molecule type" value="Genomic_DNA"/>
</dbReference>
<dbReference type="PRINTS" id="PR01217">
    <property type="entry name" value="PRICHEXTENSN"/>
</dbReference>
<dbReference type="Proteomes" id="UP000747110">
    <property type="component" value="Unassembled WGS sequence"/>
</dbReference>
<feature type="compositionally biased region" description="Low complexity" evidence="1">
    <location>
        <begin position="137"/>
        <end position="149"/>
    </location>
</feature>
<evidence type="ECO:0000313" key="3">
    <source>
        <dbReference type="Proteomes" id="UP000747110"/>
    </source>
</evidence>
<sequence>RALGMVYLEQIDEPQPTTSESLWELQVIEQSLMRVIAAMSSTGNQHVSGGVDDPKSADLQTIAKHIGPSHLNKDQMHRRFLGSGSTADLDFSVTQIIEVPLPPSPPPRPPNPPGIVTSPSPPPPPPRPPRPPPGPPVSLATLAAATNASIVQNPFAPPLQPPAPSPPPPPSPSPPKPPRPPRPPRPMPYPPGTIFPPPSPKP</sequence>